<sequence>MKHLIIDPLIILLLFSFGVGCEKNEESMETSAFEAKFFTKRNFDAEIGTCTEDPYLGYNYQVGEGSSTLLGKFTAELFFCGNGSDYKNGEGVFVAENGDELYYRVPSSGEIGHVLPLPYADPLYELYFQDSFTFTGGTGRFKGASGGGKTDSYVDLLVDGDTTQFIPEHRTDHVWSGTITLMK</sequence>
<accession>A0AAE3JRH8</accession>
<comment type="caution">
    <text evidence="1">The sequence shown here is derived from an EMBL/GenBank/DDBJ whole genome shotgun (WGS) entry which is preliminary data.</text>
</comment>
<evidence type="ECO:0000313" key="2">
    <source>
        <dbReference type="Proteomes" id="UP001200642"/>
    </source>
</evidence>
<dbReference type="AlphaFoldDB" id="A0AAE3JRH8"/>
<gene>
    <name evidence="1" type="ORF">K8352_11460</name>
</gene>
<reference evidence="1" key="1">
    <citation type="submission" date="2023-02" db="EMBL/GenBank/DDBJ databases">
        <title>Genome of Flavobacteriaceae gen. nov. sp. strain F89.</title>
        <authorList>
            <person name="Wang Y."/>
        </authorList>
    </citation>
    <scope>NUCLEOTIDE SEQUENCE</scope>
    <source>
        <strain evidence="1">F89</strain>
    </source>
</reference>
<protein>
    <submittedName>
        <fullName evidence="1">Uncharacterized protein</fullName>
    </submittedName>
</protein>
<organism evidence="1 2">
    <name type="scientific">Cerina litoralis</name>
    <dbReference type="NCBI Taxonomy" id="2874477"/>
    <lineage>
        <taxon>Bacteria</taxon>
        <taxon>Pseudomonadati</taxon>
        <taxon>Bacteroidota</taxon>
        <taxon>Flavobacteriia</taxon>
        <taxon>Flavobacteriales</taxon>
        <taxon>Flavobacteriaceae</taxon>
        <taxon>Cerina</taxon>
    </lineage>
</organism>
<name>A0AAE3JRH8_9FLAO</name>
<dbReference type="RefSeq" id="WP_317902514.1">
    <property type="nucleotide sequence ID" value="NZ_JAIRBC010000015.1"/>
</dbReference>
<evidence type="ECO:0000313" key="1">
    <source>
        <dbReference type="EMBL" id="MCG2461368.1"/>
    </source>
</evidence>
<proteinExistence type="predicted"/>
<dbReference type="EMBL" id="JAIRBC010000015">
    <property type="protein sequence ID" value="MCG2461368.1"/>
    <property type="molecule type" value="Genomic_DNA"/>
</dbReference>
<keyword evidence="2" id="KW-1185">Reference proteome</keyword>
<dbReference type="PROSITE" id="PS51257">
    <property type="entry name" value="PROKAR_LIPOPROTEIN"/>
    <property type="match status" value="1"/>
</dbReference>
<dbReference type="Proteomes" id="UP001200642">
    <property type="component" value="Unassembled WGS sequence"/>
</dbReference>